<gene>
    <name evidence="1" type="ORF">C0J50_14694</name>
</gene>
<name>A0AAD5AZA5_SILAS</name>
<comment type="caution">
    <text evidence="1">The sequence shown here is derived from an EMBL/GenBank/DDBJ whole genome shotgun (WGS) entry which is preliminary data.</text>
</comment>
<dbReference type="Proteomes" id="UP001205998">
    <property type="component" value="Unassembled WGS sequence"/>
</dbReference>
<proteinExistence type="predicted"/>
<keyword evidence="2" id="KW-1185">Reference proteome</keyword>
<evidence type="ECO:0000313" key="1">
    <source>
        <dbReference type="EMBL" id="KAI5625729.1"/>
    </source>
</evidence>
<reference evidence="1" key="1">
    <citation type="submission" date="2018-07" db="EMBL/GenBank/DDBJ databases">
        <title>Comparative genomics of catfishes provides insights into carnivory and benthic adaptation.</title>
        <authorList>
            <person name="Zhang Y."/>
            <person name="Wang D."/>
            <person name="Peng Z."/>
            <person name="Zheng S."/>
            <person name="Shao F."/>
            <person name="Tao W."/>
        </authorList>
    </citation>
    <scope>NUCLEOTIDE SEQUENCE</scope>
    <source>
        <strain evidence="1">Chongqing</strain>
    </source>
</reference>
<organism evidence="1 2">
    <name type="scientific">Silurus asotus</name>
    <name type="common">Amur catfish</name>
    <name type="synonym">Parasilurus asotus</name>
    <dbReference type="NCBI Taxonomy" id="30991"/>
    <lineage>
        <taxon>Eukaryota</taxon>
        <taxon>Metazoa</taxon>
        <taxon>Chordata</taxon>
        <taxon>Craniata</taxon>
        <taxon>Vertebrata</taxon>
        <taxon>Euteleostomi</taxon>
        <taxon>Actinopterygii</taxon>
        <taxon>Neopterygii</taxon>
        <taxon>Teleostei</taxon>
        <taxon>Ostariophysi</taxon>
        <taxon>Siluriformes</taxon>
        <taxon>Siluridae</taxon>
        <taxon>Silurus</taxon>
    </lineage>
</organism>
<sequence>MLLNNTRKCGGPEDSADVSLLLAIKSSPPNYERGEVLRKTWASEKLENVVWIRTVFLSGTTGQSFEMTE</sequence>
<accession>A0AAD5AZA5</accession>
<evidence type="ECO:0000313" key="2">
    <source>
        <dbReference type="Proteomes" id="UP001205998"/>
    </source>
</evidence>
<dbReference type="AlphaFoldDB" id="A0AAD5AZA5"/>
<dbReference type="EMBL" id="MU551545">
    <property type="protein sequence ID" value="KAI5625729.1"/>
    <property type="molecule type" value="Genomic_DNA"/>
</dbReference>
<protein>
    <submittedName>
        <fullName evidence="1">Beta-3-galactosyltransferase-like</fullName>
    </submittedName>
</protein>